<dbReference type="InterPro" id="IPR036397">
    <property type="entry name" value="RNaseH_sf"/>
</dbReference>
<sequence length="687" mass="77347">MVTHTPSLVDSWISETLSLHTPYPFRAPSLLVSWRPNFASHQDNPAATLQFCVDQRCLIYSPSIPSSLIDFLANPAHTFVGVGIDEDVEKLTRDYGLTVANAVDLRVPAAEAYGARELRNAGLAVLARQVYDLVIVWSSIWKALLTCKNLEIARKSDLKPLSQSHNAMRDSRFRQTAGYDELQYIMSSNYAFFLGLWPNFWVRLVIALSTRIEWFALSFVSLCEGIDVSFYLRSHLITFFVLVKSLVVCFSIMPPQLAEDLGAAPVWVFNNGIGHNDEVDTSSILPFLQNYSDAKTVFSLAHKFDHTSRSGPKISIDGMKRNTFQSRGSTKTVLTSSNLMDENSFKEPNKVAPIKSLLENAGVDMEDLLTPHSFTSFNLPIESTKLWIPRIDSNSKSSISELVQKSWIALSLSLLRVLLTQHAWGSVLAAMGHPEPFDLRYLLLGTKTVGRRITVLRVGTLARYVGRLFVKANGKPTALLTKLNELAGFTPDEEIELFEEIKFEPVVMCEHIDRKLTFRGSQLKVVNNATILTFLHFLNMCIVDRGVDLRVELTYQTLLSESSVLSHKPSIYVLDTLGVLVPSIRDIETGLKLALAGISFTFISVKYSQYSFSSMLDLQRHFKPELLNRLVEIVVFDPLSHDQLRKVAMLCCKPPCALREVYCLSFVFYTWINTELFANQFKAEENS</sequence>
<dbReference type="InterPro" id="IPR013780">
    <property type="entry name" value="Glyco_hydro_b"/>
</dbReference>
<evidence type="ECO:0000313" key="4">
    <source>
        <dbReference type="Proteomes" id="UP000823749"/>
    </source>
</evidence>
<dbReference type="InterPro" id="IPR012337">
    <property type="entry name" value="RNaseH-like_sf"/>
</dbReference>
<evidence type="ECO:0000259" key="2">
    <source>
        <dbReference type="Pfam" id="PF12436"/>
    </source>
</evidence>
<dbReference type="AlphaFoldDB" id="A0AAV6JWZ2"/>
<dbReference type="Proteomes" id="UP000823749">
    <property type="component" value="Chromosome 6"/>
</dbReference>
<evidence type="ECO:0000313" key="3">
    <source>
        <dbReference type="EMBL" id="KAG5544689.1"/>
    </source>
</evidence>
<dbReference type="Gene3D" id="2.60.40.1180">
    <property type="entry name" value="Golgi alpha-mannosidase II"/>
    <property type="match status" value="1"/>
</dbReference>
<dbReference type="PANTHER" id="PTHR31776:SF0">
    <property type="entry name" value="ALPHA-L-ARABINOFURANOSIDASE 1"/>
    <property type="match status" value="1"/>
</dbReference>
<dbReference type="Gene3D" id="3.10.20.90">
    <property type="entry name" value="Phosphatidylinositol 3-kinase Catalytic Subunit, Chain A, domain 1"/>
    <property type="match status" value="1"/>
</dbReference>
<reference evidence="3 4" key="1">
    <citation type="submission" date="2020-08" db="EMBL/GenBank/DDBJ databases">
        <title>Plant Genome Project.</title>
        <authorList>
            <person name="Zhang R.-G."/>
        </authorList>
    </citation>
    <scope>NUCLEOTIDE SEQUENCE [LARGE SCALE GENOMIC DNA]</scope>
    <source>
        <strain evidence="3">WSP0</strain>
        <tissue evidence="3">Leaf</tissue>
    </source>
</reference>
<dbReference type="GO" id="GO:0140096">
    <property type="term" value="F:catalytic activity, acting on a protein"/>
    <property type="evidence" value="ECO:0007669"/>
    <property type="project" value="UniProtKB-ARBA"/>
</dbReference>
<dbReference type="GO" id="GO:0003676">
    <property type="term" value="F:nucleic acid binding"/>
    <property type="evidence" value="ECO:0007669"/>
    <property type="project" value="InterPro"/>
</dbReference>
<dbReference type="EMBL" id="JACTNZ010000006">
    <property type="protein sequence ID" value="KAG5544689.1"/>
    <property type="molecule type" value="Genomic_DNA"/>
</dbReference>
<dbReference type="InterPro" id="IPR024729">
    <property type="entry name" value="USP7_ICP0-binding_dom"/>
</dbReference>
<protein>
    <recommendedName>
        <fullName evidence="2">Ubiquitin carboxyl-terminal hydrolase 7 ICP0-binding domain-containing protein</fullName>
    </recommendedName>
</protein>
<keyword evidence="1" id="KW-0833">Ubl conjugation pathway</keyword>
<keyword evidence="4" id="KW-1185">Reference proteome</keyword>
<dbReference type="SUPFAM" id="SSF53098">
    <property type="entry name" value="Ribonuclease H-like"/>
    <property type="match status" value="1"/>
</dbReference>
<comment type="caution">
    <text evidence="3">The sequence shown here is derived from an EMBL/GenBank/DDBJ whole genome shotgun (WGS) entry which is preliminary data.</text>
</comment>
<name>A0AAV6JWZ2_9ERIC</name>
<organism evidence="3 4">
    <name type="scientific">Rhododendron griersonianum</name>
    <dbReference type="NCBI Taxonomy" id="479676"/>
    <lineage>
        <taxon>Eukaryota</taxon>
        <taxon>Viridiplantae</taxon>
        <taxon>Streptophyta</taxon>
        <taxon>Embryophyta</taxon>
        <taxon>Tracheophyta</taxon>
        <taxon>Spermatophyta</taxon>
        <taxon>Magnoliopsida</taxon>
        <taxon>eudicotyledons</taxon>
        <taxon>Gunneridae</taxon>
        <taxon>Pentapetalae</taxon>
        <taxon>asterids</taxon>
        <taxon>Ericales</taxon>
        <taxon>Ericaceae</taxon>
        <taxon>Ericoideae</taxon>
        <taxon>Rhodoreae</taxon>
        <taxon>Rhododendron</taxon>
    </lineage>
</organism>
<dbReference type="Pfam" id="PF12436">
    <property type="entry name" value="USP7_ICP0_bdg"/>
    <property type="match status" value="1"/>
</dbReference>
<feature type="domain" description="Ubiquitin carboxyl-terminal hydrolase 7 ICP0-binding" evidence="2">
    <location>
        <begin position="463"/>
        <end position="524"/>
    </location>
</feature>
<proteinExistence type="predicted"/>
<accession>A0AAV6JWZ2</accession>
<dbReference type="InterPro" id="IPR051563">
    <property type="entry name" value="Glycosyl_Hydrolase_51"/>
</dbReference>
<dbReference type="GO" id="GO:0046556">
    <property type="term" value="F:alpha-L-arabinofuranosidase activity"/>
    <property type="evidence" value="ECO:0007669"/>
    <property type="project" value="TreeGrafter"/>
</dbReference>
<evidence type="ECO:0000256" key="1">
    <source>
        <dbReference type="ARBA" id="ARBA00022786"/>
    </source>
</evidence>
<dbReference type="Gene3D" id="3.30.420.10">
    <property type="entry name" value="Ribonuclease H-like superfamily/Ribonuclease H"/>
    <property type="match status" value="1"/>
</dbReference>
<dbReference type="PANTHER" id="PTHR31776">
    <property type="entry name" value="ALPHA-L-ARABINOFURANOSIDASE 1"/>
    <property type="match status" value="1"/>
</dbReference>
<gene>
    <name evidence="3" type="ORF">RHGRI_017211</name>
</gene>